<gene>
    <name evidence="1" type="ORF">SDC9_92851</name>
</gene>
<organism evidence="1">
    <name type="scientific">bioreactor metagenome</name>
    <dbReference type="NCBI Taxonomy" id="1076179"/>
    <lineage>
        <taxon>unclassified sequences</taxon>
        <taxon>metagenomes</taxon>
        <taxon>ecological metagenomes</taxon>
    </lineage>
</organism>
<name>A0A645A5L5_9ZZZZ</name>
<dbReference type="SUPFAM" id="SSF88659">
    <property type="entry name" value="Sigma3 and sigma4 domains of RNA polymerase sigma factors"/>
    <property type="match status" value="1"/>
</dbReference>
<dbReference type="AlphaFoldDB" id="A0A645A5L5"/>
<accession>A0A645A5L5</accession>
<sequence length="134" mass="15675">MELVKILYRFADGHDEELEVESEVADALKELDRKEYNNTQKETRRHTSLSAVEYEDERFAARNTDVLEKTLHRMDAEALRRALAMLTPAQQDLVRRVFFLGERPCDIAKAEGVDKSAITHRLERIYRQLKKSLL</sequence>
<reference evidence="1" key="1">
    <citation type="submission" date="2019-08" db="EMBL/GenBank/DDBJ databases">
        <authorList>
            <person name="Kucharzyk K."/>
            <person name="Murdoch R.W."/>
            <person name="Higgins S."/>
            <person name="Loffler F."/>
        </authorList>
    </citation>
    <scope>NUCLEOTIDE SEQUENCE</scope>
</reference>
<comment type="caution">
    <text evidence="1">The sequence shown here is derived from an EMBL/GenBank/DDBJ whole genome shotgun (WGS) entry which is preliminary data.</text>
</comment>
<evidence type="ECO:0008006" key="2">
    <source>
        <dbReference type="Google" id="ProtNLM"/>
    </source>
</evidence>
<dbReference type="Gene3D" id="1.10.10.10">
    <property type="entry name" value="Winged helix-like DNA-binding domain superfamily/Winged helix DNA-binding domain"/>
    <property type="match status" value="1"/>
</dbReference>
<protein>
    <recommendedName>
        <fullName evidence="2">RNA polymerase sigma factor 70 region 4 type 2 domain-containing protein</fullName>
    </recommendedName>
</protein>
<dbReference type="InterPro" id="IPR036388">
    <property type="entry name" value="WH-like_DNA-bd_sf"/>
</dbReference>
<proteinExistence type="predicted"/>
<evidence type="ECO:0000313" key="1">
    <source>
        <dbReference type="EMBL" id="MPM46153.1"/>
    </source>
</evidence>
<dbReference type="EMBL" id="VSSQ01011165">
    <property type="protein sequence ID" value="MPM46153.1"/>
    <property type="molecule type" value="Genomic_DNA"/>
</dbReference>
<dbReference type="InterPro" id="IPR013324">
    <property type="entry name" value="RNA_pol_sigma_r3/r4-like"/>
</dbReference>